<dbReference type="HOGENOM" id="CLU_656129_0_0_1"/>
<dbReference type="RefSeq" id="XP_001416141.1">
    <property type="nucleotide sequence ID" value="XM_001416104.1"/>
</dbReference>
<dbReference type="CDD" id="cd18787">
    <property type="entry name" value="SF2_C_DEAD"/>
    <property type="match status" value="1"/>
</dbReference>
<dbReference type="PROSITE" id="PS00039">
    <property type="entry name" value="DEAD_ATP_HELICASE"/>
    <property type="match status" value="1"/>
</dbReference>
<feature type="domain" description="Helicase ATP-binding" evidence="9">
    <location>
        <begin position="59"/>
        <end position="274"/>
    </location>
</feature>
<dbReference type="EC" id="3.6.4.13" evidence="7"/>
<keyword evidence="12" id="KW-1185">Reference proteome</keyword>
<dbReference type="EMBL" id="CP000582">
    <property type="protein sequence ID" value="ABO94434.1"/>
    <property type="molecule type" value="Genomic_DNA"/>
</dbReference>
<dbReference type="InterPro" id="IPR011545">
    <property type="entry name" value="DEAD/DEAH_box_helicase_dom"/>
</dbReference>
<dbReference type="PROSITE" id="PS51192">
    <property type="entry name" value="HELICASE_ATP_BIND_1"/>
    <property type="match status" value="1"/>
</dbReference>
<dbReference type="GO" id="GO:0016787">
    <property type="term" value="F:hydrolase activity"/>
    <property type="evidence" value="ECO:0007669"/>
    <property type="project" value="UniProtKB-KW"/>
</dbReference>
<dbReference type="OrthoDB" id="3370at2759"/>
<comment type="function">
    <text evidence="7">RNA helicase.</text>
</comment>
<dbReference type="SUPFAM" id="SSF52540">
    <property type="entry name" value="P-loop containing nucleoside triphosphate hydrolases"/>
    <property type="match status" value="1"/>
</dbReference>
<dbReference type="GO" id="GO:0003723">
    <property type="term" value="F:RNA binding"/>
    <property type="evidence" value="ECO:0007669"/>
    <property type="project" value="UniProtKB-UniRule"/>
</dbReference>
<dbReference type="InterPro" id="IPR014001">
    <property type="entry name" value="Helicase_ATP-bd"/>
</dbReference>
<dbReference type="Pfam" id="PF00271">
    <property type="entry name" value="Helicase_C"/>
    <property type="match status" value="1"/>
</dbReference>
<dbReference type="AlphaFoldDB" id="A4RT37"/>
<dbReference type="SMART" id="SM00487">
    <property type="entry name" value="DEXDc"/>
    <property type="match status" value="1"/>
</dbReference>
<proteinExistence type="inferred from homology"/>
<evidence type="ECO:0000256" key="8">
    <source>
        <dbReference type="SAM" id="MobiDB-lite"/>
    </source>
</evidence>
<evidence type="ECO:0000313" key="12">
    <source>
        <dbReference type="Proteomes" id="UP000001568"/>
    </source>
</evidence>
<evidence type="ECO:0000256" key="7">
    <source>
        <dbReference type="RuleBase" id="RU365068"/>
    </source>
</evidence>
<comment type="similarity">
    <text evidence="6">Belongs to the DEAD box helicase family.</text>
</comment>
<feature type="domain" description="Helicase C-terminal" evidence="10">
    <location>
        <begin position="301"/>
        <end position="446"/>
    </location>
</feature>
<name>A4RT37_OSTLU</name>
<evidence type="ECO:0000256" key="6">
    <source>
        <dbReference type="RuleBase" id="RU000492"/>
    </source>
</evidence>
<evidence type="ECO:0000313" key="11">
    <source>
        <dbReference type="EMBL" id="ABO94434.1"/>
    </source>
</evidence>
<protein>
    <recommendedName>
        <fullName evidence="7">ATP-dependent RNA helicase</fullName>
        <ecNumber evidence="7">3.6.4.13</ecNumber>
    </recommendedName>
</protein>
<dbReference type="GO" id="GO:0003724">
    <property type="term" value="F:RNA helicase activity"/>
    <property type="evidence" value="ECO:0007669"/>
    <property type="project" value="UniProtKB-EC"/>
</dbReference>
<evidence type="ECO:0000256" key="3">
    <source>
        <dbReference type="ARBA" id="ARBA00022806"/>
    </source>
</evidence>
<organism evidence="11 12">
    <name type="scientific">Ostreococcus lucimarinus (strain CCE9901)</name>
    <dbReference type="NCBI Taxonomy" id="436017"/>
    <lineage>
        <taxon>Eukaryota</taxon>
        <taxon>Viridiplantae</taxon>
        <taxon>Chlorophyta</taxon>
        <taxon>Mamiellophyceae</taxon>
        <taxon>Mamiellales</taxon>
        <taxon>Bathycoccaceae</taxon>
        <taxon>Ostreococcus</taxon>
    </lineage>
</organism>
<keyword evidence="3 6" id="KW-0347">Helicase</keyword>
<feature type="region of interest" description="Disordered" evidence="8">
    <location>
        <begin position="1"/>
        <end position="24"/>
    </location>
</feature>
<dbReference type="Gene3D" id="3.40.50.300">
    <property type="entry name" value="P-loop containing nucleotide triphosphate hydrolases"/>
    <property type="match status" value="2"/>
</dbReference>
<dbReference type="KEGG" id="olu:OSTLU_119483"/>
<dbReference type="Proteomes" id="UP000001568">
    <property type="component" value="Chromosome 2"/>
</dbReference>
<keyword evidence="5 7" id="KW-0694">RNA-binding</keyword>
<evidence type="ECO:0000256" key="1">
    <source>
        <dbReference type="ARBA" id="ARBA00022741"/>
    </source>
</evidence>
<evidence type="ECO:0000256" key="5">
    <source>
        <dbReference type="ARBA" id="ARBA00022884"/>
    </source>
</evidence>
<dbReference type="InterPro" id="IPR027417">
    <property type="entry name" value="P-loop_NTPase"/>
</dbReference>
<dbReference type="eggNOG" id="KOG0350">
    <property type="taxonomic scope" value="Eukaryota"/>
</dbReference>
<dbReference type="Pfam" id="PF00270">
    <property type="entry name" value="DEAD"/>
    <property type="match status" value="1"/>
</dbReference>
<comment type="domain">
    <text evidence="7">The Q motif is unique to and characteristic of the DEAD box family of RNA helicases and controls ATP binding and hydrolysis.</text>
</comment>
<dbReference type="GeneID" id="5000193"/>
<dbReference type="PANTHER" id="PTHR24031">
    <property type="entry name" value="RNA HELICASE"/>
    <property type="match status" value="1"/>
</dbReference>
<keyword evidence="2 6" id="KW-0378">Hydrolase</keyword>
<dbReference type="GO" id="GO:0005524">
    <property type="term" value="F:ATP binding"/>
    <property type="evidence" value="ECO:0007669"/>
    <property type="project" value="UniProtKB-UniRule"/>
</dbReference>
<accession>A4RT37</accession>
<dbReference type="InterPro" id="IPR001650">
    <property type="entry name" value="Helicase_C-like"/>
</dbReference>
<dbReference type="SMART" id="SM00490">
    <property type="entry name" value="HELICc"/>
    <property type="match status" value="1"/>
</dbReference>
<dbReference type="STRING" id="436017.A4RT37"/>
<keyword evidence="1 6" id="KW-0547">Nucleotide-binding</keyword>
<sequence length="446" mass="49859">MRAFVSGEKLRKRNGHDMNGECPRQITPVSPLDHRLYATLARGQLHSLLPVQKQTLSRALAGSFERDLCVTAPTGSGKTLSYLLPVLQILSKRVSKAETVCLILVPSGDLSAQVCVAASELCKALHVQISIVGKSRNTTNSTKLVNKRYRRLLAQNRQRMYQCCITRQFARHNSLDVPSQILVASPGRFAAHRTSILKKLKLLVIDEADRMLQQSYQNWLVTLDYEMCARTRQCRRLTVGERNSERLQLIFCSATLQSSCLQRVGAFALDRINAYDSVCPLLPITLSEYAIVAEHTDKFDALVSLLEFFKGEKVIVFSASVYRARHILQRLNKLENLPCFEYSSDANLRRRASTLQNFQRCQGGVLVASDAAARGLHIDAVSAVISFDAPEHFETYLHRAGRTARAGKTGKCITICSTAREAQTFIKRVQRHVPILLSTELQGSTI</sequence>
<dbReference type="PROSITE" id="PS51194">
    <property type="entry name" value="HELICASE_CTER"/>
    <property type="match status" value="1"/>
</dbReference>
<gene>
    <name evidence="11" type="primary">Hel1</name>
    <name evidence="11" type="ORF">OSTLU_119483</name>
</gene>
<comment type="catalytic activity">
    <reaction evidence="7">
        <text>ATP + H2O = ADP + phosphate + H(+)</text>
        <dbReference type="Rhea" id="RHEA:13065"/>
        <dbReference type="ChEBI" id="CHEBI:15377"/>
        <dbReference type="ChEBI" id="CHEBI:15378"/>
        <dbReference type="ChEBI" id="CHEBI:30616"/>
        <dbReference type="ChEBI" id="CHEBI:43474"/>
        <dbReference type="ChEBI" id="CHEBI:456216"/>
        <dbReference type="EC" id="3.6.4.13"/>
    </reaction>
</comment>
<evidence type="ECO:0000259" key="10">
    <source>
        <dbReference type="PROSITE" id="PS51194"/>
    </source>
</evidence>
<dbReference type="InterPro" id="IPR000629">
    <property type="entry name" value="RNA-helicase_DEAD-box_CS"/>
</dbReference>
<evidence type="ECO:0000259" key="9">
    <source>
        <dbReference type="PROSITE" id="PS51192"/>
    </source>
</evidence>
<dbReference type="Gramene" id="ABO94434">
    <property type="protein sequence ID" value="ABO94434"/>
    <property type="gene ID" value="OSTLU_119483"/>
</dbReference>
<keyword evidence="4 6" id="KW-0067">ATP-binding</keyword>
<reference evidence="11 12" key="1">
    <citation type="journal article" date="2007" name="Proc. Natl. Acad. Sci. U.S.A.">
        <title>The tiny eukaryote Ostreococcus provides genomic insights into the paradox of plankton speciation.</title>
        <authorList>
            <person name="Palenik B."/>
            <person name="Grimwood J."/>
            <person name="Aerts A."/>
            <person name="Rouze P."/>
            <person name="Salamov A."/>
            <person name="Putnam N."/>
            <person name="Dupont C."/>
            <person name="Jorgensen R."/>
            <person name="Derelle E."/>
            <person name="Rombauts S."/>
            <person name="Zhou K."/>
            <person name="Otillar R."/>
            <person name="Merchant S.S."/>
            <person name="Podell S."/>
            <person name="Gaasterland T."/>
            <person name="Napoli C."/>
            <person name="Gendler K."/>
            <person name="Manuell A."/>
            <person name="Tai V."/>
            <person name="Vallon O."/>
            <person name="Piganeau G."/>
            <person name="Jancek S."/>
            <person name="Heijde M."/>
            <person name="Jabbari K."/>
            <person name="Bowler C."/>
            <person name="Lohr M."/>
            <person name="Robbens S."/>
            <person name="Werner G."/>
            <person name="Dubchak I."/>
            <person name="Pazour G.J."/>
            <person name="Ren Q."/>
            <person name="Paulsen I."/>
            <person name="Delwiche C."/>
            <person name="Schmutz J."/>
            <person name="Rokhsar D."/>
            <person name="Van de Peer Y."/>
            <person name="Moreau H."/>
            <person name="Grigoriev I.V."/>
        </authorList>
    </citation>
    <scope>NUCLEOTIDE SEQUENCE [LARGE SCALE GENOMIC DNA]</scope>
    <source>
        <strain evidence="11 12">CCE9901</strain>
    </source>
</reference>
<evidence type="ECO:0000256" key="4">
    <source>
        <dbReference type="ARBA" id="ARBA00022840"/>
    </source>
</evidence>
<evidence type="ECO:0000256" key="2">
    <source>
        <dbReference type="ARBA" id="ARBA00022801"/>
    </source>
</evidence>